<keyword evidence="3" id="KW-1185">Reference proteome</keyword>
<keyword evidence="1" id="KW-1133">Transmembrane helix</keyword>
<sequence length="74" mass="8621">MNFKMILWWIVNVFWLFIFVGFATSITMNWLGDDGYIVETGLQALVYYIILIVLISIPVAAQTFIYKQLKKGKL</sequence>
<evidence type="ECO:0000313" key="3">
    <source>
        <dbReference type="Proteomes" id="UP000243605"/>
    </source>
</evidence>
<feature type="transmembrane region" description="Helical" evidence="1">
    <location>
        <begin position="7"/>
        <end position="32"/>
    </location>
</feature>
<dbReference type="EMBL" id="FOIT01000002">
    <property type="protein sequence ID" value="SEV94713.1"/>
    <property type="molecule type" value="Genomic_DNA"/>
</dbReference>
<organism evidence="2 3">
    <name type="scientific">Aliicoccus persicus</name>
    <dbReference type="NCBI Taxonomy" id="930138"/>
    <lineage>
        <taxon>Bacteria</taxon>
        <taxon>Bacillati</taxon>
        <taxon>Bacillota</taxon>
        <taxon>Bacilli</taxon>
        <taxon>Bacillales</taxon>
        <taxon>Staphylococcaceae</taxon>
        <taxon>Aliicoccus</taxon>
    </lineage>
</organism>
<keyword evidence="1" id="KW-0472">Membrane</keyword>
<evidence type="ECO:0000313" key="2">
    <source>
        <dbReference type="EMBL" id="SEV94713.1"/>
    </source>
</evidence>
<dbReference type="AlphaFoldDB" id="A0A662Z2M2"/>
<dbReference type="RefSeq" id="WP_091474385.1">
    <property type="nucleotide sequence ID" value="NZ_FOIT01000002.1"/>
</dbReference>
<protein>
    <recommendedName>
        <fullName evidence="4">DUF3923 family protein</fullName>
    </recommendedName>
</protein>
<keyword evidence="1" id="KW-0812">Transmembrane</keyword>
<evidence type="ECO:0000256" key="1">
    <source>
        <dbReference type="SAM" id="Phobius"/>
    </source>
</evidence>
<feature type="transmembrane region" description="Helical" evidence="1">
    <location>
        <begin position="44"/>
        <end position="66"/>
    </location>
</feature>
<evidence type="ECO:0008006" key="4">
    <source>
        <dbReference type="Google" id="ProtNLM"/>
    </source>
</evidence>
<accession>A0A662Z2M2</accession>
<name>A0A662Z2M2_9STAP</name>
<dbReference type="Proteomes" id="UP000243605">
    <property type="component" value="Unassembled WGS sequence"/>
</dbReference>
<proteinExistence type="predicted"/>
<reference evidence="2 3" key="1">
    <citation type="submission" date="2016-10" db="EMBL/GenBank/DDBJ databases">
        <authorList>
            <person name="Varghese N."/>
            <person name="Submissions S."/>
        </authorList>
    </citation>
    <scope>NUCLEOTIDE SEQUENCE [LARGE SCALE GENOMIC DNA]</scope>
    <source>
        <strain evidence="2 3">IBRC-M10081</strain>
    </source>
</reference>
<dbReference type="OrthoDB" id="2413843at2"/>
<gene>
    <name evidence="2" type="ORF">SAMN05192557_0940</name>
</gene>